<protein>
    <submittedName>
        <fullName evidence="1">Uncharacterized protein</fullName>
    </submittedName>
</protein>
<sequence>MEKKHKTNENKKSLVFELYKMGKNNNYNNSNNNNNNMISHSVLHRFEPATAWSTF</sequence>
<name>A0A0L8IA95_OCTBM</name>
<dbReference type="AlphaFoldDB" id="A0A0L8IA95"/>
<organism evidence="1">
    <name type="scientific">Octopus bimaculoides</name>
    <name type="common">California two-spotted octopus</name>
    <dbReference type="NCBI Taxonomy" id="37653"/>
    <lineage>
        <taxon>Eukaryota</taxon>
        <taxon>Metazoa</taxon>
        <taxon>Spiralia</taxon>
        <taxon>Lophotrochozoa</taxon>
        <taxon>Mollusca</taxon>
        <taxon>Cephalopoda</taxon>
        <taxon>Coleoidea</taxon>
        <taxon>Octopodiformes</taxon>
        <taxon>Octopoda</taxon>
        <taxon>Incirrata</taxon>
        <taxon>Octopodidae</taxon>
        <taxon>Octopus</taxon>
    </lineage>
</organism>
<gene>
    <name evidence="1" type="ORF">OCBIM_22025373mg</name>
</gene>
<proteinExistence type="predicted"/>
<reference evidence="1" key="1">
    <citation type="submission" date="2015-07" db="EMBL/GenBank/DDBJ databases">
        <title>MeaNS - Measles Nucleotide Surveillance Program.</title>
        <authorList>
            <person name="Tran T."/>
            <person name="Druce J."/>
        </authorList>
    </citation>
    <scope>NUCLEOTIDE SEQUENCE</scope>
    <source>
        <strain evidence="1">UCB-OBI-ISO-001</strain>
        <tissue evidence="1">Gonad</tissue>
    </source>
</reference>
<accession>A0A0L8IA95</accession>
<evidence type="ECO:0000313" key="1">
    <source>
        <dbReference type="EMBL" id="KOF98416.1"/>
    </source>
</evidence>
<dbReference type="EMBL" id="KQ416152">
    <property type="protein sequence ID" value="KOF98416.1"/>
    <property type="molecule type" value="Genomic_DNA"/>
</dbReference>